<proteinExistence type="predicted"/>
<gene>
    <name evidence="2" type="ORF">COCCADRAFT_113791</name>
</gene>
<dbReference type="KEGG" id="bze:COCCADRAFT_113791"/>
<evidence type="ECO:0000313" key="2">
    <source>
        <dbReference type="EMBL" id="EUC26635.1"/>
    </source>
</evidence>
<name>W6XMY8_COCC2</name>
<feature type="signal peptide" evidence="1">
    <location>
        <begin position="1"/>
        <end position="18"/>
    </location>
</feature>
<evidence type="ECO:0000256" key="1">
    <source>
        <dbReference type="SAM" id="SignalP"/>
    </source>
</evidence>
<dbReference type="AlphaFoldDB" id="W6XMY8"/>
<dbReference type="OrthoDB" id="3693255at2759"/>
<accession>W6XMY8</accession>
<sequence length="64" mass="7087">MQLPIFAVIIPLLSLTYAQGNWNCKNSDDPTYRDNPMIYNSAPYGLCVNDAGLGLLAHRCTSVR</sequence>
<protein>
    <submittedName>
        <fullName evidence="2">Uncharacterized protein</fullName>
    </submittedName>
</protein>
<dbReference type="EMBL" id="KI965279">
    <property type="protein sequence ID" value="EUC26635.1"/>
    <property type="molecule type" value="Genomic_DNA"/>
</dbReference>
<dbReference type="Proteomes" id="UP000053841">
    <property type="component" value="Unassembled WGS sequence"/>
</dbReference>
<organism evidence="2 3">
    <name type="scientific">Cochliobolus carbonum (strain 26-R-13)</name>
    <name type="common">Maize leaf spot fungus</name>
    <name type="synonym">Bipolaris zeicola</name>
    <dbReference type="NCBI Taxonomy" id="930089"/>
    <lineage>
        <taxon>Eukaryota</taxon>
        <taxon>Fungi</taxon>
        <taxon>Dikarya</taxon>
        <taxon>Ascomycota</taxon>
        <taxon>Pezizomycotina</taxon>
        <taxon>Dothideomycetes</taxon>
        <taxon>Pleosporomycetidae</taxon>
        <taxon>Pleosporales</taxon>
        <taxon>Pleosporineae</taxon>
        <taxon>Pleosporaceae</taxon>
        <taxon>Bipolaris</taxon>
    </lineage>
</organism>
<feature type="chain" id="PRO_5004885095" evidence="1">
    <location>
        <begin position="19"/>
        <end position="64"/>
    </location>
</feature>
<keyword evidence="3" id="KW-1185">Reference proteome</keyword>
<dbReference type="GeneID" id="19144690"/>
<reference evidence="2 3" key="1">
    <citation type="journal article" date="2013" name="PLoS Genet.">
        <title>Comparative genome structure, secondary metabolite, and effector coding capacity across Cochliobolus pathogens.</title>
        <authorList>
            <person name="Condon B.J."/>
            <person name="Leng Y."/>
            <person name="Wu D."/>
            <person name="Bushley K.E."/>
            <person name="Ohm R.A."/>
            <person name="Otillar R."/>
            <person name="Martin J."/>
            <person name="Schackwitz W."/>
            <person name="Grimwood J."/>
            <person name="MohdZainudin N."/>
            <person name="Xue C."/>
            <person name="Wang R."/>
            <person name="Manning V.A."/>
            <person name="Dhillon B."/>
            <person name="Tu Z.J."/>
            <person name="Steffenson B.J."/>
            <person name="Salamov A."/>
            <person name="Sun H."/>
            <person name="Lowry S."/>
            <person name="LaButti K."/>
            <person name="Han J."/>
            <person name="Copeland A."/>
            <person name="Lindquist E."/>
            <person name="Barry K."/>
            <person name="Schmutz J."/>
            <person name="Baker S.E."/>
            <person name="Ciuffetti L.M."/>
            <person name="Grigoriev I.V."/>
            <person name="Zhong S."/>
            <person name="Turgeon B.G."/>
        </authorList>
    </citation>
    <scope>NUCLEOTIDE SEQUENCE [LARGE SCALE GENOMIC DNA]</scope>
    <source>
        <strain evidence="2 3">26-R-13</strain>
    </source>
</reference>
<dbReference type="HOGENOM" id="CLU_183903_0_0_1"/>
<dbReference type="RefSeq" id="XP_007719060.1">
    <property type="nucleotide sequence ID" value="XM_007720870.1"/>
</dbReference>
<keyword evidence="1" id="KW-0732">Signal</keyword>
<evidence type="ECO:0000313" key="3">
    <source>
        <dbReference type="Proteomes" id="UP000053841"/>
    </source>
</evidence>